<dbReference type="AlphaFoldDB" id="A0A1H5UY71"/>
<sequence length="180" mass="18208">MPDDPGRDTTGATSGDTSGAPLGVPIQRLLFGGVYGTVLASSLASALDDDSGHPNPGYDALWILVAAVAAAAAHGYAHAIAHWSAGGRKATAETVRSVLTEWPLVAAAVPTLFVLLGASAHWWSESGGINAVLVVNTAALFGWGLWAARAAGQDWAAACRVGGVDVLLGLFIVSANALSH</sequence>
<feature type="transmembrane region" description="Helical" evidence="2">
    <location>
        <begin position="102"/>
        <end position="123"/>
    </location>
</feature>
<organism evidence="3 4">
    <name type="scientific">Actinacidiphila yanglinensis</name>
    <dbReference type="NCBI Taxonomy" id="310779"/>
    <lineage>
        <taxon>Bacteria</taxon>
        <taxon>Bacillati</taxon>
        <taxon>Actinomycetota</taxon>
        <taxon>Actinomycetes</taxon>
        <taxon>Kitasatosporales</taxon>
        <taxon>Streptomycetaceae</taxon>
        <taxon>Actinacidiphila</taxon>
    </lineage>
</organism>
<feature type="transmembrane region" description="Helical" evidence="2">
    <location>
        <begin position="129"/>
        <end position="148"/>
    </location>
</feature>
<dbReference type="Proteomes" id="UP000236754">
    <property type="component" value="Unassembled WGS sequence"/>
</dbReference>
<proteinExistence type="predicted"/>
<accession>A0A1H5UY71</accession>
<evidence type="ECO:0008006" key="5">
    <source>
        <dbReference type="Google" id="ProtNLM"/>
    </source>
</evidence>
<feature type="transmembrane region" description="Helical" evidence="2">
    <location>
        <begin position="155"/>
        <end position="178"/>
    </location>
</feature>
<feature type="compositionally biased region" description="Low complexity" evidence="1">
    <location>
        <begin position="8"/>
        <end position="20"/>
    </location>
</feature>
<protein>
    <recommendedName>
        <fullName evidence="5">Integral membrane protein</fullName>
    </recommendedName>
</protein>
<gene>
    <name evidence="3" type="ORF">SAMN05216223_10234</name>
</gene>
<evidence type="ECO:0000313" key="4">
    <source>
        <dbReference type="Proteomes" id="UP000236754"/>
    </source>
</evidence>
<feature type="region of interest" description="Disordered" evidence="1">
    <location>
        <begin position="1"/>
        <end position="20"/>
    </location>
</feature>
<keyword evidence="2" id="KW-1133">Transmembrane helix</keyword>
<name>A0A1H5UY71_9ACTN</name>
<keyword evidence="4" id="KW-1185">Reference proteome</keyword>
<dbReference type="EMBL" id="FNVU01000002">
    <property type="protein sequence ID" value="SEF79157.1"/>
    <property type="molecule type" value="Genomic_DNA"/>
</dbReference>
<reference evidence="3 4" key="1">
    <citation type="submission" date="2016-10" db="EMBL/GenBank/DDBJ databases">
        <authorList>
            <person name="de Groot N.N."/>
        </authorList>
    </citation>
    <scope>NUCLEOTIDE SEQUENCE [LARGE SCALE GENOMIC DNA]</scope>
    <source>
        <strain evidence="3 4">CGMCC 4.2023</strain>
    </source>
</reference>
<evidence type="ECO:0000256" key="1">
    <source>
        <dbReference type="SAM" id="MobiDB-lite"/>
    </source>
</evidence>
<evidence type="ECO:0000256" key="2">
    <source>
        <dbReference type="SAM" id="Phobius"/>
    </source>
</evidence>
<evidence type="ECO:0000313" key="3">
    <source>
        <dbReference type="EMBL" id="SEF79157.1"/>
    </source>
</evidence>
<keyword evidence="2" id="KW-0472">Membrane</keyword>
<keyword evidence="2" id="KW-0812">Transmembrane</keyword>
<feature type="transmembrane region" description="Helical" evidence="2">
    <location>
        <begin position="60"/>
        <end position="81"/>
    </location>
</feature>